<sequence length="142" mass="16759">MKEYLKVIEQINETFDQFKILVAQELKEAQHLKSFDLTPQQEIMMFYIIRNQPVTSNDIAAYLNISKSAVSQVIPKLEEKQMINRHVNPANRREIYITLGSRGQEYLQLLNHIDELLVRKYYSKVTLEELRDVHAILNKIVE</sequence>
<dbReference type="InterPro" id="IPR000835">
    <property type="entry name" value="HTH_MarR-typ"/>
</dbReference>
<reference evidence="5 6" key="1">
    <citation type="submission" date="2020-08" db="EMBL/GenBank/DDBJ databases">
        <title>A Genomic Blueprint of the Chicken Gut Microbiome.</title>
        <authorList>
            <person name="Gilroy R."/>
            <person name="Ravi A."/>
            <person name="Getino M."/>
            <person name="Pursley I."/>
            <person name="Horton D.L."/>
            <person name="Alikhan N.-F."/>
            <person name="Baker D."/>
            <person name="Gharbi K."/>
            <person name="Hall N."/>
            <person name="Watson M."/>
            <person name="Adriaenssens E.M."/>
            <person name="Foster-Nyarko E."/>
            <person name="Jarju S."/>
            <person name="Secka A."/>
            <person name="Antonio M."/>
            <person name="Oren A."/>
            <person name="Chaudhuri R."/>
            <person name="La Ragione R.M."/>
            <person name="Hildebrand F."/>
            <person name="Pallen M.J."/>
        </authorList>
    </citation>
    <scope>NUCLEOTIDE SEQUENCE [LARGE SCALE GENOMIC DNA]</scope>
    <source>
        <strain evidence="5 6">Sa1BUA2</strain>
    </source>
</reference>
<accession>A0ABR8VHI5</accession>
<keyword evidence="6" id="KW-1185">Reference proteome</keyword>
<comment type="caution">
    <text evidence="5">The sequence shown here is derived from an EMBL/GenBank/DDBJ whole genome shotgun (WGS) entry which is preliminary data.</text>
</comment>
<feature type="domain" description="HTH marR-type" evidence="4">
    <location>
        <begin position="1"/>
        <end position="142"/>
    </location>
</feature>
<organism evidence="5 6">
    <name type="scientific">Bacillus norwichensis</name>
    <dbReference type="NCBI Taxonomy" id="2762217"/>
    <lineage>
        <taxon>Bacteria</taxon>
        <taxon>Bacillati</taxon>
        <taxon>Bacillota</taxon>
        <taxon>Bacilli</taxon>
        <taxon>Bacillales</taxon>
        <taxon>Bacillaceae</taxon>
        <taxon>Bacillus</taxon>
    </lineage>
</organism>
<dbReference type="RefSeq" id="WP_191810104.1">
    <property type="nucleotide sequence ID" value="NZ_JACSPV010000004.1"/>
</dbReference>
<gene>
    <name evidence="5" type="ORF">H9631_03830</name>
</gene>
<dbReference type="PANTHER" id="PTHR42756">
    <property type="entry name" value="TRANSCRIPTIONAL REGULATOR, MARR"/>
    <property type="match status" value="1"/>
</dbReference>
<dbReference type="InterPro" id="IPR036390">
    <property type="entry name" value="WH_DNA-bd_sf"/>
</dbReference>
<dbReference type="PANTHER" id="PTHR42756:SF1">
    <property type="entry name" value="TRANSCRIPTIONAL REPRESSOR OF EMRAB OPERON"/>
    <property type="match status" value="1"/>
</dbReference>
<evidence type="ECO:0000256" key="3">
    <source>
        <dbReference type="ARBA" id="ARBA00023163"/>
    </source>
</evidence>
<dbReference type="SUPFAM" id="SSF46785">
    <property type="entry name" value="Winged helix' DNA-binding domain"/>
    <property type="match status" value="1"/>
</dbReference>
<dbReference type="Pfam" id="PF12802">
    <property type="entry name" value="MarR_2"/>
    <property type="match status" value="1"/>
</dbReference>
<evidence type="ECO:0000313" key="6">
    <source>
        <dbReference type="Proteomes" id="UP000648182"/>
    </source>
</evidence>
<dbReference type="SMART" id="SM00347">
    <property type="entry name" value="HTH_MARR"/>
    <property type="match status" value="1"/>
</dbReference>
<keyword evidence="1" id="KW-0805">Transcription regulation</keyword>
<dbReference type="InterPro" id="IPR036388">
    <property type="entry name" value="WH-like_DNA-bd_sf"/>
</dbReference>
<proteinExistence type="predicted"/>
<evidence type="ECO:0000256" key="1">
    <source>
        <dbReference type="ARBA" id="ARBA00023015"/>
    </source>
</evidence>
<keyword evidence="3" id="KW-0804">Transcription</keyword>
<evidence type="ECO:0000259" key="4">
    <source>
        <dbReference type="PROSITE" id="PS50995"/>
    </source>
</evidence>
<dbReference type="Proteomes" id="UP000648182">
    <property type="component" value="Unassembled WGS sequence"/>
</dbReference>
<dbReference type="PROSITE" id="PS50995">
    <property type="entry name" value="HTH_MARR_2"/>
    <property type="match status" value="1"/>
</dbReference>
<evidence type="ECO:0000313" key="5">
    <source>
        <dbReference type="EMBL" id="MBD8004200.1"/>
    </source>
</evidence>
<name>A0ABR8VHI5_9BACI</name>
<evidence type="ECO:0000256" key="2">
    <source>
        <dbReference type="ARBA" id="ARBA00023125"/>
    </source>
</evidence>
<dbReference type="Gene3D" id="1.10.10.10">
    <property type="entry name" value="Winged helix-like DNA-binding domain superfamily/Winged helix DNA-binding domain"/>
    <property type="match status" value="1"/>
</dbReference>
<protein>
    <submittedName>
        <fullName evidence="5">MarR family transcriptional regulator</fullName>
    </submittedName>
</protein>
<keyword evidence="2" id="KW-0238">DNA-binding</keyword>
<dbReference type="PRINTS" id="PR00598">
    <property type="entry name" value="HTHMARR"/>
</dbReference>
<dbReference type="EMBL" id="JACSPV010000004">
    <property type="protein sequence ID" value="MBD8004200.1"/>
    <property type="molecule type" value="Genomic_DNA"/>
</dbReference>